<dbReference type="GeneID" id="96742886"/>
<dbReference type="InterPro" id="IPR029016">
    <property type="entry name" value="GAF-like_dom_sf"/>
</dbReference>
<dbReference type="SUPFAM" id="SSF46785">
    <property type="entry name" value="Winged helix' DNA-binding domain"/>
    <property type="match status" value="1"/>
</dbReference>
<reference evidence="6 7" key="1">
    <citation type="submission" date="2013-05" db="EMBL/GenBank/DDBJ databases">
        <title>Genome sequence of Streptomyces sparsogenes DSM 40356.</title>
        <authorList>
            <person name="Coyne S."/>
            <person name="Seebeck F.P."/>
        </authorList>
    </citation>
    <scope>NUCLEOTIDE SEQUENCE [LARGE SCALE GENOMIC DNA]</scope>
    <source>
        <strain evidence="6 7">DSM 40356</strain>
    </source>
</reference>
<dbReference type="GO" id="GO:0003677">
    <property type="term" value="F:DNA binding"/>
    <property type="evidence" value="ECO:0007669"/>
    <property type="project" value="UniProtKB-KW"/>
</dbReference>
<dbReference type="InterPro" id="IPR036388">
    <property type="entry name" value="WH-like_DNA-bd_sf"/>
</dbReference>
<accession>A0A1R1S5J0</accession>
<dbReference type="InterPro" id="IPR014757">
    <property type="entry name" value="Tscrpt_reg_IclR_C"/>
</dbReference>
<dbReference type="PANTHER" id="PTHR30136">
    <property type="entry name" value="HELIX-TURN-HELIX TRANSCRIPTIONAL REGULATOR, ICLR FAMILY"/>
    <property type="match status" value="1"/>
</dbReference>
<name>A0A1R1S5J0_9ACTN</name>
<dbReference type="Proteomes" id="UP000186168">
    <property type="component" value="Unassembled WGS sequence"/>
</dbReference>
<dbReference type="PROSITE" id="PS51077">
    <property type="entry name" value="HTH_ICLR"/>
    <property type="match status" value="1"/>
</dbReference>
<dbReference type="STRING" id="67365.GCA_001704635_05280"/>
<evidence type="ECO:0000313" key="6">
    <source>
        <dbReference type="EMBL" id="OMI33555.1"/>
    </source>
</evidence>
<keyword evidence="1" id="KW-0805">Transcription regulation</keyword>
<evidence type="ECO:0000256" key="2">
    <source>
        <dbReference type="ARBA" id="ARBA00023125"/>
    </source>
</evidence>
<comment type="caution">
    <text evidence="6">The sequence shown here is derived from an EMBL/GenBank/DDBJ whole genome shotgun (WGS) entry which is preliminary data.</text>
</comment>
<organism evidence="6 7">
    <name type="scientific">Streptomyces sparsogenes DSM 40356</name>
    <dbReference type="NCBI Taxonomy" id="1331668"/>
    <lineage>
        <taxon>Bacteria</taxon>
        <taxon>Bacillati</taxon>
        <taxon>Actinomycetota</taxon>
        <taxon>Actinomycetes</taxon>
        <taxon>Kitasatosporales</taxon>
        <taxon>Streptomycetaceae</taxon>
        <taxon>Streptomyces</taxon>
    </lineage>
</organism>
<keyword evidence="7" id="KW-1185">Reference proteome</keyword>
<feature type="domain" description="IclR-ED" evidence="5">
    <location>
        <begin position="41"/>
        <end position="238"/>
    </location>
</feature>
<evidence type="ECO:0000256" key="3">
    <source>
        <dbReference type="ARBA" id="ARBA00023163"/>
    </source>
</evidence>
<dbReference type="PROSITE" id="PS51078">
    <property type="entry name" value="ICLR_ED"/>
    <property type="match status" value="1"/>
</dbReference>
<keyword evidence="3" id="KW-0804">Transcription</keyword>
<dbReference type="Gene3D" id="1.10.10.10">
    <property type="entry name" value="Winged helix-like DNA-binding domain superfamily/Winged helix DNA-binding domain"/>
    <property type="match status" value="1"/>
</dbReference>
<dbReference type="GO" id="GO:0003700">
    <property type="term" value="F:DNA-binding transcription factor activity"/>
    <property type="evidence" value="ECO:0007669"/>
    <property type="project" value="TreeGrafter"/>
</dbReference>
<dbReference type="AlphaFoldDB" id="A0A1R1S5J0"/>
<protein>
    <submittedName>
        <fullName evidence="6">IclR family transcriptional regulator</fullName>
    </submittedName>
</protein>
<dbReference type="SUPFAM" id="SSF55781">
    <property type="entry name" value="GAF domain-like"/>
    <property type="match status" value="1"/>
</dbReference>
<evidence type="ECO:0000259" key="4">
    <source>
        <dbReference type="PROSITE" id="PS51077"/>
    </source>
</evidence>
<dbReference type="EMBL" id="ASQP01000529">
    <property type="protein sequence ID" value="OMI33555.1"/>
    <property type="molecule type" value="Genomic_DNA"/>
</dbReference>
<dbReference type="SMART" id="SM00346">
    <property type="entry name" value="HTH_ICLR"/>
    <property type="match status" value="1"/>
</dbReference>
<dbReference type="Gene3D" id="3.30.450.40">
    <property type="match status" value="1"/>
</dbReference>
<dbReference type="GO" id="GO:0045892">
    <property type="term" value="P:negative regulation of DNA-templated transcription"/>
    <property type="evidence" value="ECO:0007669"/>
    <property type="project" value="TreeGrafter"/>
</dbReference>
<dbReference type="InterPro" id="IPR050707">
    <property type="entry name" value="HTH_MetabolicPath_Reg"/>
</dbReference>
<dbReference type="RefSeq" id="WP_065960418.1">
    <property type="nucleotide sequence ID" value="NZ_ASQP01000529.1"/>
</dbReference>
<evidence type="ECO:0000256" key="1">
    <source>
        <dbReference type="ARBA" id="ARBA00023015"/>
    </source>
</evidence>
<keyword evidence="2" id="KW-0238">DNA-binding</keyword>
<evidence type="ECO:0000259" key="5">
    <source>
        <dbReference type="PROSITE" id="PS51078"/>
    </source>
</evidence>
<dbReference type="PANTHER" id="PTHR30136:SF39">
    <property type="entry name" value="TRANSCRIPTIONAL REGULATORY PROTEIN"/>
    <property type="match status" value="1"/>
</dbReference>
<sequence length="257" mass="27005">MGVLDKAAAVLDVIGRDSASPSEIAAATGIPRNTVARLVRAMIRLGLAARQEDGQIAPGPRIARPGATTDEVPTAGSGIEKLAALRDATGASAVRLVRRRGPADTARVCIAEVLDLHAAGRSQLGVPVPFADDPVTRTFLAWQYSTDRAGPAPHRTAPYTADMLAQTRRRGWAQGFSGPTYRLATVAAPVLDRSKELVGVLVISGPVTALTETPGRVHGRTLLKVASASEVISECLYRSGTPVSRLHLLTAKRRGTV</sequence>
<evidence type="ECO:0000313" key="7">
    <source>
        <dbReference type="Proteomes" id="UP000186168"/>
    </source>
</evidence>
<feature type="domain" description="HTH iclR-type" evidence="4">
    <location>
        <begin position="1"/>
        <end position="60"/>
    </location>
</feature>
<gene>
    <name evidence="6" type="ORF">SPAR_40772</name>
</gene>
<proteinExistence type="predicted"/>
<dbReference type="InterPro" id="IPR005471">
    <property type="entry name" value="Tscrpt_reg_IclR_N"/>
</dbReference>
<dbReference type="InterPro" id="IPR036390">
    <property type="entry name" value="WH_DNA-bd_sf"/>
</dbReference>
<dbReference type="Pfam" id="PF09339">
    <property type="entry name" value="HTH_IclR"/>
    <property type="match status" value="1"/>
</dbReference>